<dbReference type="Proteomes" id="UP000198403">
    <property type="component" value="Unassembled WGS sequence"/>
</dbReference>
<evidence type="ECO:0000313" key="2">
    <source>
        <dbReference type="Proteomes" id="UP000198403"/>
    </source>
</evidence>
<proteinExistence type="predicted"/>
<keyword evidence="2" id="KW-1185">Reference proteome</keyword>
<name>A0A238V5F5_9ACTN</name>
<reference evidence="1 2" key="1">
    <citation type="submission" date="2017-06" db="EMBL/GenBank/DDBJ databases">
        <authorList>
            <person name="Kim H.J."/>
            <person name="Triplett B.A."/>
        </authorList>
    </citation>
    <scope>NUCLEOTIDE SEQUENCE [LARGE SCALE GENOMIC DNA]</scope>
    <source>
        <strain evidence="1 2">DSM 44272</strain>
    </source>
</reference>
<organism evidence="1 2">
    <name type="scientific">Blastococcus mobilis</name>
    <dbReference type="NCBI Taxonomy" id="1938746"/>
    <lineage>
        <taxon>Bacteria</taxon>
        <taxon>Bacillati</taxon>
        <taxon>Actinomycetota</taxon>
        <taxon>Actinomycetes</taxon>
        <taxon>Geodermatophilales</taxon>
        <taxon>Geodermatophilaceae</taxon>
        <taxon>Blastococcus</taxon>
    </lineage>
</organism>
<evidence type="ECO:0000313" key="1">
    <source>
        <dbReference type="EMBL" id="SNR29458.1"/>
    </source>
</evidence>
<gene>
    <name evidence="1" type="ORF">SAMN06272737_10261</name>
</gene>
<accession>A0A238V5F5</accession>
<sequence length="42" mass="4672">MRTTSTTQRDVTDVFYDQHVAGKPLMGPLTAAQSFAHQFFGI</sequence>
<dbReference type="AlphaFoldDB" id="A0A238V5F5"/>
<dbReference type="EMBL" id="FZNO01000002">
    <property type="protein sequence ID" value="SNR29458.1"/>
    <property type="molecule type" value="Genomic_DNA"/>
</dbReference>
<protein>
    <submittedName>
        <fullName evidence="1">Uncharacterized protein</fullName>
    </submittedName>
</protein>